<feature type="domain" description="AB hydrolase-1" evidence="1">
    <location>
        <begin position="31"/>
        <end position="129"/>
    </location>
</feature>
<evidence type="ECO:0000313" key="2">
    <source>
        <dbReference type="EMBL" id="CAD7629383.1"/>
    </source>
</evidence>
<dbReference type="PANTHER" id="PTHR46331">
    <property type="entry name" value="VALACYCLOVIR HYDROLASE"/>
    <property type="match status" value="1"/>
</dbReference>
<proteinExistence type="predicted"/>
<dbReference type="EMBL" id="OC861360">
    <property type="protein sequence ID" value="CAD7629383.1"/>
    <property type="molecule type" value="Genomic_DNA"/>
</dbReference>
<dbReference type="EMBL" id="CAJPIZ010006785">
    <property type="protein sequence ID" value="CAG2109813.1"/>
    <property type="molecule type" value="Genomic_DNA"/>
</dbReference>
<accession>A0A7R9KU96</accession>
<dbReference type="AlphaFoldDB" id="A0A7R9KU96"/>
<dbReference type="OrthoDB" id="19657at2759"/>
<dbReference type="Gene3D" id="3.40.50.1820">
    <property type="entry name" value="alpha/beta hydrolase"/>
    <property type="match status" value="1"/>
</dbReference>
<dbReference type="Proteomes" id="UP000759131">
    <property type="component" value="Unassembled WGS sequence"/>
</dbReference>
<protein>
    <recommendedName>
        <fullName evidence="1">AB hydrolase-1 domain-containing protein</fullName>
    </recommendedName>
</protein>
<dbReference type="InterPro" id="IPR029058">
    <property type="entry name" value="AB_hydrolase_fold"/>
</dbReference>
<gene>
    <name evidence="2" type="ORF">OSB1V03_LOCUS9800</name>
</gene>
<organism evidence="2">
    <name type="scientific">Medioppia subpectinata</name>
    <dbReference type="NCBI Taxonomy" id="1979941"/>
    <lineage>
        <taxon>Eukaryota</taxon>
        <taxon>Metazoa</taxon>
        <taxon>Ecdysozoa</taxon>
        <taxon>Arthropoda</taxon>
        <taxon>Chelicerata</taxon>
        <taxon>Arachnida</taxon>
        <taxon>Acari</taxon>
        <taxon>Acariformes</taxon>
        <taxon>Sarcoptiformes</taxon>
        <taxon>Oribatida</taxon>
        <taxon>Brachypylina</taxon>
        <taxon>Oppioidea</taxon>
        <taxon>Oppiidae</taxon>
        <taxon>Medioppia</taxon>
    </lineage>
</organism>
<dbReference type="Pfam" id="PF00561">
    <property type="entry name" value="Abhydrolase_1"/>
    <property type="match status" value="1"/>
</dbReference>
<keyword evidence="3" id="KW-1185">Reference proteome</keyword>
<dbReference type="SUPFAM" id="SSF53474">
    <property type="entry name" value="alpha/beta-Hydrolases"/>
    <property type="match status" value="1"/>
</dbReference>
<evidence type="ECO:0000313" key="3">
    <source>
        <dbReference type="Proteomes" id="UP000759131"/>
    </source>
</evidence>
<dbReference type="GO" id="GO:0017171">
    <property type="term" value="F:serine hydrolase activity"/>
    <property type="evidence" value="ECO:0007669"/>
    <property type="project" value="TreeGrafter"/>
</dbReference>
<reference evidence="2" key="1">
    <citation type="submission" date="2020-11" db="EMBL/GenBank/DDBJ databases">
        <authorList>
            <person name="Tran Van P."/>
        </authorList>
    </citation>
    <scope>NUCLEOTIDE SEQUENCE</scope>
</reference>
<sequence>MKFKPKMLGQKIEINGLNIHYVKVGTGPEKVLLLPGGLGTSQTDFSDQLSSFDPNVFTLIAWDPPGYGYSRPPERDWRLEIYAIDADLAAKLMQKLGINFYSILGWSDGAKTALQMAIKYQSVINKTVIWGVGCFCKPENIRALYATRNVKVWNPRVREPFESVYGNELQTLWGRLVDFYQSTMLNWTLKSEIKRIHCPTFILHGDIDPLIDLEHPNYLLSHISDSRLHRFADGSHNIHQEFAKQFNQLVQDFLLE</sequence>
<evidence type="ECO:0000259" key="1">
    <source>
        <dbReference type="Pfam" id="PF00561"/>
    </source>
</evidence>
<dbReference type="PANTHER" id="PTHR46331:SF2">
    <property type="entry name" value="VALACYCLOVIR HYDROLASE"/>
    <property type="match status" value="1"/>
</dbReference>
<dbReference type="InterPro" id="IPR000073">
    <property type="entry name" value="AB_hydrolase_1"/>
</dbReference>
<name>A0A7R9KU96_9ACAR</name>